<reference evidence="1 2" key="1">
    <citation type="journal article" date="2018" name="Front. Plant Sci.">
        <title>Red Clover (Trifolium pratense) and Zigzag Clover (T. medium) - A Picture of Genomic Similarities and Differences.</title>
        <authorList>
            <person name="Dluhosova J."/>
            <person name="Istvanek J."/>
            <person name="Nedelnik J."/>
            <person name="Repkova J."/>
        </authorList>
    </citation>
    <scope>NUCLEOTIDE SEQUENCE [LARGE SCALE GENOMIC DNA]</scope>
    <source>
        <strain evidence="2">cv. 10/8</strain>
        <tissue evidence="1">Leaf</tissue>
    </source>
</reference>
<dbReference type="AlphaFoldDB" id="A0A392SJA8"/>
<keyword evidence="2" id="KW-1185">Reference proteome</keyword>
<feature type="non-terminal residue" evidence="1">
    <location>
        <position position="73"/>
    </location>
</feature>
<dbReference type="Proteomes" id="UP000265520">
    <property type="component" value="Unassembled WGS sequence"/>
</dbReference>
<dbReference type="EMBL" id="LXQA010387704">
    <property type="protein sequence ID" value="MCI48527.1"/>
    <property type="molecule type" value="Genomic_DNA"/>
</dbReference>
<evidence type="ECO:0000313" key="2">
    <source>
        <dbReference type="Proteomes" id="UP000265520"/>
    </source>
</evidence>
<accession>A0A392SJA8</accession>
<comment type="caution">
    <text evidence="1">The sequence shown here is derived from an EMBL/GenBank/DDBJ whole genome shotgun (WGS) entry which is preliminary data.</text>
</comment>
<protein>
    <submittedName>
        <fullName evidence="1">Uncharacterized protein</fullName>
    </submittedName>
</protein>
<proteinExistence type="predicted"/>
<evidence type="ECO:0000313" key="1">
    <source>
        <dbReference type="EMBL" id="MCI48527.1"/>
    </source>
</evidence>
<organism evidence="1 2">
    <name type="scientific">Trifolium medium</name>
    <dbReference type="NCBI Taxonomy" id="97028"/>
    <lineage>
        <taxon>Eukaryota</taxon>
        <taxon>Viridiplantae</taxon>
        <taxon>Streptophyta</taxon>
        <taxon>Embryophyta</taxon>
        <taxon>Tracheophyta</taxon>
        <taxon>Spermatophyta</taxon>
        <taxon>Magnoliopsida</taxon>
        <taxon>eudicotyledons</taxon>
        <taxon>Gunneridae</taxon>
        <taxon>Pentapetalae</taxon>
        <taxon>rosids</taxon>
        <taxon>fabids</taxon>
        <taxon>Fabales</taxon>
        <taxon>Fabaceae</taxon>
        <taxon>Papilionoideae</taxon>
        <taxon>50 kb inversion clade</taxon>
        <taxon>NPAAA clade</taxon>
        <taxon>Hologalegina</taxon>
        <taxon>IRL clade</taxon>
        <taxon>Trifolieae</taxon>
        <taxon>Trifolium</taxon>
    </lineage>
</organism>
<name>A0A392SJA8_9FABA</name>
<sequence length="73" mass="7733">AYELGLPISARVHPVFHVSKLKPFKGTPPSSIPELDPAVIGPLVDVQPVAILATRAVTTENGAQQQALIHWSG</sequence>
<feature type="non-terminal residue" evidence="1">
    <location>
        <position position="1"/>
    </location>
</feature>